<evidence type="ECO:0000256" key="8">
    <source>
        <dbReference type="ARBA" id="ARBA00023136"/>
    </source>
</evidence>
<keyword evidence="5 10" id="KW-0762">Sugar transport</keyword>
<dbReference type="RefSeq" id="WP_086048757.1">
    <property type="nucleotide sequence ID" value="NZ_CP017916.1"/>
</dbReference>
<comment type="similarity">
    <text evidence="2 10">Belongs to the binding-protein-dependent transport system permease family. MalFG subfamily.</text>
</comment>
<keyword evidence="10" id="KW-0997">Cell inner membrane</keyword>
<dbReference type="PANTHER" id="PTHR47314">
    <property type="entry name" value="MALTOSE/MALTODEXTRIN TRANSPORT SYSTEM PERMEASE PROTEIN MALF"/>
    <property type="match status" value="1"/>
</dbReference>
<proteinExistence type="inferred from homology"/>
<evidence type="ECO:0000313" key="13">
    <source>
        <dbReference type="Proteomes" id="UP000194136"/>
    </source>
</evidence>
<evidence type="ECO:0000256" key="3">
    <source>
        <dbReference type="ARBA" id="ARBA00022448"/>
    </source>
</evidence>
<dbReference type="Pfam" id="PF00528">
    <property type="entry name" value="BPD_transp_1"/>
    <property type="match status" value="1"/>
</dbReference>
<gene>
    <name evidence="12" type="primary">malF_1</name>
    <name evidence="12" type="ORF">K08M4_05110</name>
</gene>
<dbReference type="GO" id="GO:0042956">
    <property type="term" value="P:maltodextrin transmembrane transport"/>
    <property type="evidence" value="ECO:0007669"/>
    <property type="project" value="TreeGrafter"/>
</dbReference>
<evidence type="ECO:0000256" key="5">
    <source>
        <dbReference type="ARBA" id="ARBA00022597"/>
    </source>
</evidence>
<evidence type="ECO:0000259" key="11">
    <source>
        <dbReference type="PROSITE" id="PS50928"/>
    </source>
</evidence>
<evidence type="ECO:0000256" key="7">
    <source>
        <dbReference type="ARBA" id="ARBA00022989"/>
    </source>
</evidence>
<feature type="transmembrane region" description="Helical" evidence="9">
    <location>
        <begin position="194"/>
        <end position="218"/>
    </location>
</feature>
<keyword evidence="4" id="KW-1003">Cell membrane</keyword>
<accession>A0AA34XML3</accession>
<organism evidence="12 13">
    <name type="scientific">Vibrio syngnathi</name>
    <dbReference type="NCBI Taxonomy" id="3034029"/>
    <lineage>
        <taxon>Bacteria</taxon>
        <taxon>Pseudomonadati</taxon>
        <taxon>Pseudomonadota</taxon>
        <taxon>Gammaproteobacteria</taxon>
        <taxon>Vibrionales</taxon>
        <taxon>Vibrionaceae</taxon>
        <taxon>Vibrio</taxon>
    </lineage>
</organism>
<evidence type="ECO:0000256" key="10">
    <source>
        <dbReference type="RuleBase" id="RU367050"/>
    </source>
</evidence>
<dbReference type="EMBL" id="CP017916">
    <property type="protein sequence ID" value="ARP37306.1"/>
    <property type="molecule type" value="Genomic_DNA"/>
</dbReference>
<feature type="transmembrane region" description="Helical" evidence="9">
    <location>
        <begin position="127"/>
        <end position="155"/>
    </location>
</feature>
<dbReference type="InterPro" id="IPR035906">
    <property type="entry name" value="MetI-like_sf"/>
</dbReference>
<dbReference type="GO" id="GO:0015423">
    <property type="term" value="F:ABC-type maltose transporter activity"/>
    <property type="evidence" value="ECO:0007669"/>
    <property type="project" value="TreeGrafter"/>
</dbReference>
<dbReference type="AlphaFoldDB" id="A0AA34XML3"/>
<evidence type="ECO:0000256" key="1">
    <source>
        <dbReference type="ARBA" id="ARBA00004651"/>
    </source>
</evidence>
<evidence type="ECO:0000256" key="4">
    <source>
        <dbReference type="ARBA" id="ARBA00022475"/>
    </source>
</evidence>
<feature type="domain" description="ABC transmembrane type-1" evidence="11">
    <location>
        <begin position="195"/>
        <end position="411"/>
    </location>
</feature>
<name>A0AA34XML3_9VIBR</name>
<keyword evidence="3 9" id="KW-0813">Transport</keyword>
<evidence type="ECO:0000256" key="6">
    <source>
        <dbReference type="ARBA" id="ARBA00022692"/>
    </source>
</evidence>
<dbReference type="InterPro" id="IPR035277">
    <property type="entry name" value="MalF_N"/>
</dbReference>
<dbReference type="SUPFAM" id="SSF161098">
    <property type="entry name" value="MetI-like"/>
    <property type="match status" value="1"/>
</dbReference>
<dbReference type="Gene3D" id="1.10.3720.10">
    <property type="entry name" value="MetI-like"/>
    <property type="match status" value="1"/>
</dbReference>
<feature type="transmembrane region" description="Helical" evidence="9">
    <location>
        <begin position="283"/>
        <end position="305"/>
    </location>
</feature>
<comment type="subunit">
    <text evidence="10">The complex is composed of two ATP-binding proteins (MalK), two transmembrane proteins (MalG and MalF) and a solute-binding protein (MalE).</text>
</comment>
<dbReference type="GO" id="GO:1990060">
    <property type="term" value="C:maltose transport complex"/>
    <property type="evidence" value="ECO:0007669"/>
    <property type="project" value="TreeGrafter"/>
</dbReference>
<evidence type="ECO:0000313" key="12">
    <source>
        <dbReference type="EMBL" id="ARP37306.1"/>
    </source>
</evidence>
<evidence type="ECO:0000256" key="9">
    <source>
        <dbReference type="RuleBase" id="RU363032"/>
    </source>
</evidence>
<dbReference type="KEGG" id="vsy:K08M4_05110"/>
<protein>
    <recommendedName>
        <fullName evidence="10">Maltose/maltodextrin transport system permease protein</fullName>
    </recommendedName>
</protein>
<keyword evidence="13" id="KW-1185">Reference proteome</keyword>
<keyword evidence="7 9" id="KW-1133">Transmembrane helix</keyword>
<keyword evidence="6 9" id="KW-0812">Transmembrane</keyword>
<feature type="transmembrane region" description="Helical" evidence="9">
    <location>
        <begin position="230"/>
        <end position="254"/>
    </location>
</feature>
<reference evidence="12 13" key="1">
    <citation type="submission" date="2016-10" db="EMBL/GenBank/DDBJ databases">
        <title>The High Quality Genome of Vibrio splendidus K08M4.</title>
        <authorList>
            <person name="Wendling C."/>
            <person name="Chibani C.M."/>
            <person name="Hertel R."/>
            <person name="Sproer C."/>
            <person name="Bunk B."/>
            <person name="Overmann J."/>
            <person name="Roth O."/>
            <person name="Liesegang H."/>
        </authorList>
    </citation>
    <scope>NUCLEOTIDE SEQUENCE [LARGE SCALE GENOMIC DNA]</scope>
    <source>
        <strain evidence="12 13">K08M4</strain>
    </source>
</reference>
<dbReference type="CDD" id="cd06261">
    <property type="entry name" value="TM_PBP2"/>
    <property type="match status" value="1"/>
</dbReference>
<dbReference type="Proteomes" id="UP000194136">
    <property type="component" value="Chromosome 1"/>
</dbReference>
<dbReference type="PROSITE" id="PS50928">
    <property type="entry name" value="ABC_TM1"/>
    <property type="match status" value="1"/>
</dbReference>
<keyword evidence="8 9" id="KW-0472">Membrane</keyword>
<dbReference type="PANTHER" id="PTHR47314:SF1">
    <property type="entry name" value="MALTOSE_MALTODEXTRIN TRANSPORT SYSTEM PERMEASE PROTEIN MALF"/>
    <property type="match status" value="1"/>
</dbReference>
<feature type="transmembrane region" description="Helical" evidence="9">
    <location>
        <begin position="77"/>
        <end position="100"/>
    </location>
</feature>
<feature type="transmembrane region" description="Helical" evidence="9">
    <location>
        <begin position="395"/>
        <end position="415"/>
    </location>
</feature>
<dbReference type="Gene3D" id="1.20.58.370">
    <property type="entry name" value="MalF N-terminal region-like"/>
    <property type="match status" value="1"/>
</dbReference>
<sequence length="427" mass="47802">MLLTENQPASRMPASLLIMGSTQIVKGHWVKGGVFLAMQLITLLILPELLASLKSLVTLGDVAQVREGFKIIQGDNSVFMLVEGVIALLYSFLFICLYIANIQDAKVSLKSRLNLREQFKDIYDQKFAFIMLSPAFVASIAFIILPIIITVLVSFTNYSAPHHIPPRNLVDWVGFKNFIALFELKIWSSTFFGVASWTVLWAFFATICTCGFGFLLALALQNRNIKAKKAWRFIFILPYAIPAFVTLLMFRLLLNGIGPVNATLNSWGFDSIAFLSDPFTAKITVIAVSVWVGAPYFMLLIAGALTNISSELYEASEVDGASKFQQFKEITLPMVLHQVAPSLVMTFAHNFNNFGAIYLLTEGGPINPEYRFAGHTDILITWIYKLTLDFQQYQIASVISIIIFLFLSGIAIWQFSRMKSFKDDVGM</sequence>
<dbReference type="SUPFAM" id="SSF160964">
    <property type="entry name" value="MalF N-terminal region-like"/>
    <property type="match status" value="1"/>
</dbReference>
<evidence type="ECO:0000256" key="2">
    <source>
        <dbReference type="ARBA" id="ARBA00009047"/>
    </source>
</evidence>
<dbReference type="InterPro" id="IPR000515">
    <property type="entry name" value="MetI-like"/>
</dbReference>
<comment type="function">
    <text evidence="10">Part of the ABC transporter complex MalEFGK involved in maltose/maltodextrin import. Probably responsible for the translocation of the substrate across the membrane.</text>
</comment>
<feature type="transmembrane region" description="Helical" evidence="9">
    <location>
        <begin position="34"/>
        <end position="57"/>
    </location>
</feature>
<comment type="subcellular location">
    <subcellularLocation>
        <location evidence="10">Cell inner membrane</location>
        <topology evidence="10">Multi-pass membrane protein</topology>
    </subcellularLocation>
    <subcellularLocation>
        <location evidence="1 9">Cell membrane</location>
        <topology evidence="1 9">Multi-pass membrane protein</topology>
    </subcellularLocation>
</comment>